<evidence type="ECO:0000313" key="1">
    <source>
        <dbReference type="EMBL" id="MFD2053797.1"/>
    </source>
</evidence>
<organism evidence="1 2">
    <name type="scientific">Mesorhizobium calcicola</name>
    <dbReference type="NCBI Taxonomy" id="1300310"/>
    <lineage>
        <taxon>Bacteria</taxon>
        <taxon>Pseudomonadati</taxon>
        <taxon>Pseudomonadota</taxon>
        <taxon>Alphaproteobacteria</taxon>
        <taxon>Hyphomicrobiales</taxon>
        <taxon>Phyllobacteriaceae</taxon>
        <taxon>Mesorhizobium</taxon>
    </lineage>
</organism>
<name>A0ABW4WDY0_9HYPH</name>
<dbReference type="EMBL" id="JBHUGY010000019">
    <property type="protein sequence ID" value="MFD2053797.1"/>
    <property type="molecule type" value="Genomic_DNA"/>
</dbReference>
<dbReference type="Proteomes" id="UP001597349">
    <property type="component" value="Unassembled WGS sequence"/>
</dbReference>
<accession>A0ABW4WDY0</accession>
<sequence>MTLDQLVDTGDFPIGATRRSIEDRIEKLIELLDIVDDDVDLEDTADDEPSLGCLDDLELDNCDDEDGHDAEGYCPDDYGETVMWPEDLRSQEVLVSP</sequence>
<keyword evidence="2" id="KW-1185">Reference proteome</keyword>
<evidence type="ECO:0000313" key="2">
    <source>
        <dbReference type="Proteomes" id="UP001597349"/>
    </source>
</evidence>
<protein>
    <submittedName>
        <fullName evidence="1">Uncharacterized protein</fullName>
    </submittedName>
</protein>
<reference evidence="2" key="1">
    <citation type="journal article" date="2019" name="Int. J. Syst. Evol. Microbiol.">
        <title>The Global Catalogue of Microorganisms (GCM) 10K type strain sequencing project: providing services to taxonomists for standard genome sequencing and annotation.</title>
        <authorList>
            <consortium name="The Broad Institute Genomics Platform"/>
            <consortium name="The Broad Institute Genome Sequencing Center for Infectious Disease"/>
            <person name="Wu L."/>
            <person name="Ma J."/>
        </authorList>
    </citation>
    <scope>NUCLEOTIDE SEQUENCE [LARGE SCALE GENOMIC DNA]</scope>
    <source>
        <strain evidence="2">CGMCC 1.16226</strain>
    </source>
</reference>
<dbReference type="RefSeq" id="WP_379018759.1">
    <property type="nucleotide sequence ID" value="NZ_JBHUGY010000019.1"/>
</dbReference>
<comment type="caution">
    <text evidence="1">The sequence shown here is derived from an EMBL/GenBank/DDBJ whole genome shotgun (WGS) entry which is preliminary data.</text>
</comment>
<proteinExistence type="predicted"/>
<gene>
    <name evidence="1" type="ORF">ACFSQT_12085</name>
</gene>